<dbReference type="AlphaFoldDB" id="A8NZ03"/>
<keyword evidence="1" id="KW-0812">Transmembrane</keyword>
<feature type="transmembrane region" description="Helical" evidence="1">
    <location>
        <begin position="456"/>
        <end position="478"/>
    </location>
</feature>
<evidence type="ECO:0000256" key="1">
    <source>
        <dbReference type="SAM" id="Phobius"/>
    </source>
</evidence>
<organism evidence="3 4">
    <name type="scientific">Coprinopsis cinerea (strain Okayama-7 / 130 / ATCC MYA-4618 / FGSC 9003)</name>
    <name type="common">Inky cap fungus</name>
    <name type="synonym">Hormographiella aspergillata</name>
    <dbReference type="NCBI Taxonomy" id="240176"/>
    <lineage>
        <taxon>Eukaryota</taxon>
        <taxon>Fungi</taxon>
        <taxon>Dikarya</taxon>
        <taxon>Basidiomycota</taxon>
        <taxon>Agaricomycotina</taxon>
        <taxon>Agaricomycetes</taxon>
        <taxon>Agaricomycetidae</taxon>
        <taxon>Agaricales</taxon>
        <taxon>Agaricineae</taxon>
        <taxon>Psathyrellaceae</taxon>
        <taxon>Coprinopsis</taxon>
    </lineage>
</organism>
<dbReference type="VEuPathDB" id="FungiDB:CC1G_08124"/>
<proteinExistence type="predicted"/>
<feature type="transmembrane region" description="Helical" evidence="1">
    <location>
        <begin position="490"/>
        <end position="511"/>
    </location>
</feature>
<dbReference type="InParanoid" id="A8NZ03"/>
<dbReference type="GeneID" id="6014139"/>
<dbReference type="InterPro" id="IPR045340">
    <property type="entry name" value="DUF6533"/>
</dbReference>
<reference evidence="3 4" key="1">
    <citation type="journal article" date="2010" name="Proc. Natl. Acad. Sci. U.S.A.">
        <title>Insights into evolution of multicellular fungi from the assembled chromosomes of the mushroom Coprinopsis cinerea (Coprinus cinereus).</title>
        <authorList>
            <person name="Stajich J.E."/>
            <person name="Wilke S.K."/>
            <person name="Ahren D."/>
            <person name="Au C.H."/>
            <person name="Birren B.W."/>
            <person name="Borodovsky M."/>
            <person name="Burns C."/>
            <person name="Canback B."/>
            <person name="Casselton L.A."/>
            <person name="Cheng C.K."/>
            <person name="Deng J."/>
            <person name="Dietrich F.S."/>
            <person name="Fargo D.C."/>
            <person name="Farman M.L."/>
            <person name="Gathman A.C."/>
            <person name="Goldberg J."/>
            <person name="Guigo R."/>
            <person name="Hoegger P.J."/>
            <person name="Hooker J.B."/>
            <person name="Huggins A."/>
            <person name="James T.Y."/>
            <person name="Kamada T."/>
            <person name="Kilaru S."/>
            <person name="Kodira C."/>
            <person name="Kues U."/>
            <person name="Kupfer D."/>
            <person name="Kwan H.S."/>
            <person name="Lomsadze A."/>
            <person name="Li W."/>
            <person name="Lilly W.W."/>
            <person name="Ma L.J."/>
            <person name="Mackey A.J."/>
            <person name="Manning G."/>
            <person name="Martin F."/>
            <person name="Muraguchi H."/>
            <person name="Natvig D.O."/>
            <person name="Palmerini H."/>
            <person name="Ramesh M.A."/>
            <person name="Rehmeyer C.J."/>
            <person name="Roe B.A."/>
            <person name="Shenoy N."/>
            <person name="Stanke M."/>
            <person name="Ter-Hovhannisyan V."/>
            <person name="Tunlid A."/>
            <person name="Velagapudi R."/>
            <person name="Vision T.J."/>
            <person name="Zeng Q."/>
            <person name="Zolan M.E."/>
            <person name="Pukkila P.J."/>
        </authorList>
    </citation>
    <scope>NUCLEOTIDE SEQUENCE [LARGE SCALE GENOMIC DNA]</scope>
    <source>
        <strain evidence="4">Okayama-7 / 130 / ATCC MYA-4618 / FGSC 9003</strain>
    </source>
</reference>
<keyword evidence="1" id="KW-1133">Transmembrane helix</keyword>
<feature type="domain" description="DUF6533" evidence="2">
    <location>
        <begin position="304"/>
        <end position="348"/>
    </location>
</feature>
<evidence type="ECO:0000313" key="4">
    <source>
        <dbReference type="Proteomes" id="UP000001861"/>
    </source>
</evidence>
<dbReference type="OrthoDB" id="2958007at2759"/>
<name>A8NZ03_COPC7</name>
<protein>
    <recommendedName>
        <fullName evidence="2">DUF6533 domain-containing protein</fullName>
    </recommendedName>
</protein>
<feature type="transmembrane region" description="Helical" evidence="1">
    <location>
        <begin position="148"/>
        <end position="169"/>
    </location>
</feature>
<keyword evidence="4" id="KW-1185">Reference proteome</keyword>
<dbReference type="EMBL" id="AACS02000005">
    <property type="protein sequence ID" value="EAU84194.2"/>
    <property type="molecule type" value="Genomic_DNA"/>
</dbReference>
<feature type="transmembrane region" description="Helical" evidence="1">
    <location>
        <begin position="407"/>
        <end position="427"/>
    </location>
</feature>
<feature type="domain" description="DUF6533" evidence="2">
    <location>
        <begin position="22"/>
        <end position="66"/>
    </location>
</feature>
<comment type="caution">
    <text evidence="3">The sequence shown here is derived from an EMBL/GenBank/DDBJ whole genome shotgun (WGS) entry which is preliminary data.</text>
</comment>
<evidence type="ECO:0000313" key="3">
    <source>
        <dbReference type="EMBL" id="EAU84194.2"/>
    </source>
</evidence>
<dbReference type="Pfam" id="PF20151">
    <property type="entry name" value="DUF6533"/>
    <property type="match status" value="2"/>
</dbReference>
<accession>A8NZ03</accession>
<feature type="transmembrane region" description="Helical" evidence="1">
    <location>
        <begin position="375"/>
        <end position="395"/>
    </location>
</feature>
<dbReference type="Proteomes" id="UP000001861">
    <property type="component" value="Unassembled WGS sequence"/>
</dbReference>
<evidence type="ECO:0000259" key="2">
    <source>
        <dbReference type="Pfam" id="PF20151"/>
    </source>
</evidence>
<keyword evidence="1" id="KW-0472">Membrane</keyword>
<gene>
    <name evidence="3" type="ORF">CC1G_08124</name>
</gene>
<feature type="transmembrane region" description="Helical" evidence="1">
    <location>
        <begin position="189"/>
        <end position="209"/>
    </location>
</feature>
<dbReference type="HOGENOM" id="CLU_463807_0_0_1"/>
<dbReference type="RefSeq" id="XP_001837570.2">
    <property type="nucleotide sequence ID" value="XM_001837518.2"/>
</dbReference>
<dbReference type="KEGG" id="cci:CC1G_08124"/>
<sequence length="588" mass="66411">MDLDLSVESVARTKFVSNLVETSCLVLWIADYLETLPLEISVMWTSSANKFSLVKSLFYSLRYLPFAFFALGLALEDELVDERVREFSTGYGRTPVEFAAFLELQATIDSILPPNGRHCRFGRSQPIPGLEAYSCGFIRSVQGNLLSIAWGIVAANEILMMSMTLLFVFKKHNNYRNRILEVFYRNGTLYIMAIVGNILTAVIAPRFVYLLTSWQATLHAVFSTRMVLQIREAANGTTSAVDQETAQTHIGALEDVLDGFSTRFPIVHFIRWHPHLYTSHAMDLESSIRADIARTELVAKLVETSCLSLWIVDYLETLPLEISIMWTSGTRKFSLVKCLFYTLRYVPLGFFALSFGLENNIIDEQSCRRRDGIRAVLTVAIVVLAEALLFVRVYAVGGRSKCLKYSLIGYFVVSLGIVFGLLIWHILSLTFTVPRPGREIYSCALIQSGRGNLVSIAWGIIAANEILMMAMTFFFVFMKHINRRNRILEVFYRNGTFYIIAIVGNILMAAISPNHLYLLSSYQATLHAIFSTRMVLQIREVVHDPLKVIHETSHVGPLEFAPLSLLSRSAGFSSEEDGCLMQQRRDVE</sequence>